<feature type="transmembrane region" description="Helical" evidence="9">
    <location>
        <begin position="398"/>
        <end position="416"/>
    </location>
</feature>
<comment type="similarity">
    <text evidence="2">Belongs to the amino acid-polyamine-organocation (APC) superfamily. Basic amino acid/polyamine antiporter (APA) (TC 2.A.3.2) family.</text>
</comment>
<dbReference type="Pfam" id="PF13520">
    <property type="entry name" value="AA_permease_2"/>
    <property type="match status" value="1"/>
</dbReference>
<protein>
    <recommendedName>
        <fullName evidence="3">Arginine/agmatine antiporter</fullName>
    </recommendedName>
</protein>
<keyword evidence="11" id="KW-1185">Reference proteome</keyword>
<evidence type="ECO:0000256" key="1">
    <source>
        <dbReference type="ARBA" id="ARBA00004651"/>
    </source>
</evidence>
<evidence type="ECO:0000256" key="5">
    <source>
        <dbReference type="ARBA" id="ARBA00022692"/>
    </source>
</evidence>
<gene>
    <name evidence="10" type="ORF">H9L14_14805</name>
</gene>
<feature type="transmembrane region" description="Helical" evidence="9">
    <location>
        <begin position="322"/>
        <end position="351"/>
    </location>
</feature>
<sequence>MTEHSQEYRRDVGTVGVVFLVVNGLIGSGIFALPEVLHRAVGTFAPWLMLLGAMLMASVFFCFASLARLTDRSGGPQRFVTDAFGRFPGFQVGWLFYFGRMVAHAANVTVLVSYAAAFWPVLGVGLARSCAIVVIIGVVTVLNVVGMKRAVSVLGALTLFKLAPLVLLAGLVLVANPSMEPVALPQFTAVQGVALAALYAFIGCENATIAAGETKNPIRSVPRALLISLAIVGMVYFGLQFAYSNSPVAGTGSETPLAALAGHYAGDVGALLIGATVIVSVLGNSVAGHTVASRITAALSEDRLIPQWFGHVSRWRTPANSIVFFGLGALLFALTGTFVALAISATLARLLGYIASIGALPRLRILAGLEAFTLRLGAAAGVALSLCIWAAFQSSREQWTLIAAFLSAGTVLFFIARYSPTAAPDVET</sequence>
<keyword evidence="6 9" id="KW-1133">Transmembrane helix</keyword>
<evidence type="ECO:0000313" key="10">
    <source>
        <dbReference type="EMBL" id="QNP47056.1"/>
    </source>
</evidence>
<feature type="transmembrane region" description="Helical" evidence="9">
    <location>
        <begin position="224"/>
        <end position="243"/>
    </location>
</feature>
<evidence type="ECO:0000256" key="4">
    <source>
        <dbReference type="ARBA" id="ARBA00022475"/>
    </source>
</evidence>
<dbReference type="PIRSF" id="PIRSF006060">
    <property type="entry name" value="AA_transporter"/>
    <property type="match status" value="1"/>
</dbReference>
<feature type="transmembrane region" description="Helical" evidence="9">
    <location>
        <begin position="12"/>
        <end position="32"/>
    </location>
</feature>
<reference evidence="10 11" key="1">
    <citation type="submission" date="2020-08" db="EMBL/GenBank/DDBJ databases">
        <title>Genome sequence of Sphingomonas sediminicola KACC 15039T.</title>
        <authorList>
            <person name="Hyun D.-W."/>
            <person name="Bae J.-W."/>
        </authorList>
    </citation>
    <scope>NUCLEOTIDE SEQUENCE [LARGE SCALE GENOMIC DNA]</scope>
    <source>
        <strain evidence="10 11">KACC 15039</strain>
    </source>
</reference>
<organism evidence="10 11">
    <name type="scientific">Sphingomonas sediminicola</name>
    <dbReference type="NCBI Taxonomy" id="386874"/>
    <lineage>
        <taxon>Bacteria</taxon>
        <taxon>Pseudomonadati</taxon>
        <taxon>Pseudomonadota</taxon>
        <taxon>Alphaproteobacteria</taxon>
        <taxon>Sphingomonadales</taxon>
        <taxon>Sphingomonadaceae</taxon>
        <taxon>Sphingomonas</taxon>
    </lineage>
</organism>
<evidence type="ECO:0000256" key="7">
    <source>
        <dbReference type="ARBA" id="ARBA00023136"/>
    </source>
</evidence>
<keyword evidence="4" id="KW-1003">Cell membrane</keyword>
<dbReference type="EMBL" id="CP060782">
    <property type="protein sequence ID" value="QNP47056.1"/>
    <property type="molecule type" value="Genomic_DNA"/>
</dbReference>
<dbReference type="PANTHER" id="PTHR42770:SF18">
    <property type="entry name" value="ARGININE_AGMATINE ANTIPORTER"/>
    <property type="match status" value="1"/>
</dbReference>
<feature type="transmembrane region" description="Helical" evidence="9">
    <location>
        <begin position="187"/>
        <end position="212"/>
    </location>
</feature>
<evidence type="ECO:0000256" key="8">
    <source>
        <dbReference type="ARBA" id="ARBA00045636"/>
    </source>
</evidence>
<dbReference type="InterPro" id="IPR050367">
    <property type="entry name" value="APC_superfamily"/>
</dbReference>
<dbReference type="PANTHER" id="PTHR42770">
    <property type="entry name" value="AMINO ACID TRANSPORTER-RELATED"/>
    <property type="match status" value="1"/>
</dbReference>
<evidence type="ECO:0000256" key="9">
    <source>
        <dbReference type="SAM" id="Phobius"/>
    </source>
</evidence>
<accession>A0ABX6TCH3</accession>
<evidence type="ECO:0000256" key="6">
    <source>
        <dbReference type="ARBA" id="ARBA00022989"/>
    </source>
</evidence>
<dbReference type="Proteomes" id="UP000516105">
    <property type="component" value="Chromosome"/>
</dbReference>
<feature type="transmembrane region" description="Helical" evidence="9">
    <location>
        <begin position="125"/>
        <end position="146"/>
    </location>
</feature>
<feature type="transmembrane region" description="Helical" evidence="9">
    <location>
        <begin position="44"/>
        <end position="69"/>
    </location>
</feature>
<proteinExistence type="inferred from homology"/>
<comment type="function">
    <text evidence="8">Major component of the acid-resistance (AR) system allowing enteric pathogens to survive the acidic environment in the stomach. Exchanges extracellular arginine for its intracellular decarboxylation product agmatine (Agm) thereby expelling intracellular protons. Probably undergoes several conformational states in order to translocate the substrate across the membrane; keeps the substrate accessible to only 1 side of the membrane at a time by opening and closing 3 membrane-internal gates.</text>
</comment>
<evidence type="ECO:0000256" key="2">
    <source>
        <dbReference type="ARBA" id="ARBA00008220"/>
    </source>
</evidence>
<name>A0ABX6TCH3_9SPHN</name>
<keyword evidence="5 9" id="KW-0812">Transmembrane</keyword>
<keyword evidence="7 9" id="KW-0472">Membrane</keyword>
<comment type="subcellular location">
    <subcellularLocation>
        <location evidence="1">Cell membrane</location>
        <topology evidence="1">Multi-pass membrane protein</topology>
    </subcellularLocation>
</comment>
<evidence type="ECO:0000256" key="3">
    <source>
        <dbReference type="ARBA" id="ARBA00021069"/>
    </source>
</evidence>
<evidence type="ECO:0000313" key="11">
    <source>
        <dbReference type="Proteomes" id="UP000516105"/>
    </source>
</evidence>
<dbReference type="Gene3D" id="1.20.1740.10">
    <property type="entry name" value="Amino acid/polyamine transporter I"/>
    <property type="match status" value="1"/>
</dbReference>
<feature type="transmembrane region" description="Helical" evidence="9">
    <location>
        <begin position="94"/>
        <end position="119"/>
    </location>
</feature>
<dbReference type="InterPro" id="IPR002293">
    <property type="entry name" value="AA/rel_permease1"/>
</dbReference>
<feature type="transmembrane region" description="Helical" evidence="9">
    <location>
        <begin position="153"/>
        <end position="175"/>
    </location>
</feature>
<feature type="transmembrane region" description="Helical" evidence="9">
    <location>
        <begin position="372"/>
        <end position="392"/>
    </location>
</feature>